<evidence type="ECO:0000313" key="4">
    <source>
        <dbReference type="Proteomes" id="UP000629468"/>
    </source>
</evidence>
<evidence type="ECO:0000256" key="1">
    <source>
        <dbReference type="SAM" id="MobiDB-lite"/>
    </source>
</evidence>
<dbReference type="EMBL" id="JABXXO010000006">
    <property type="protein sequence ID" value="KAF7776141.1"/>
    <property type="molecule type" value="Genomic_DNA"/>
</dbReference>
<dbReference type="Proteomes" id="UP000629468">
    <property type="component" value="Unassembled WGS sequence"/>
</dbReference>
<reference evidence="3 4" key="1">
    <citation type="journal article" name="Sci. Rep.">
        <title>Telomere-to-telomere assembled and centromere annotated genomes of the two main subspecies of the button mushroom Agaricus bisporus reveal especially polymorphic chromosome ends.</title>
        <authorList>
            <person name="Sonnenberg A.S.M."/>
            <person name="Sedaghat-Telgerd N."/>
            <person name="Lavrijssen B."/>
            <person name="Ohm R.A."/>
            <person name="Hendrickx P.M."/>
            <person name="Scholtmeijer K."/>
            <person name="Baars J.J.P."/>
            <person name="van Peer A."/>
        </authorList>
    </citation>
    <scope>NUCLEOTIDE SEQUENCE [LARGE SCALE GENOMIC DNA]</scope>
    <source>
        <strain evidence="3 4">H119_p4</strain>
    </source>
</reference>
<dbReference type="Pfam" id="PF05205">
    <property type="entry name" value="COMPASS-Shg1"/>
    <property type="match status" value="1"/>
</dbReference>
<proteinExistence type="predicted"/>
<evidence type="ECO:0000259" key="2">
    <source>
        <dbReference type="Pfam" id="PF05205"/>
    </source>
</evidence>
<name>A0A8H7F3I1_AGABI</name>
<evidence type="ECO:0000313" key="3">
    <source>
        <dbReference type="EMBL" id="KAF7776141.1"/>
    </source>
</evidence>
<dbReference type="InterPro" id="IPR055264">
    <property type="entry name" value="BOD1/SHG1_dom"/>
</dbReference>
<dbReference type="AlphaFoldDB" id="A0A8H7F3I1"/>
<sequence length="200" mass="21697">MSAINPNKLVEEFKKSGEFERIRRELFAQFQGSGGLSEFKSRVENVARQRLTNDHNLLYMPQEFIHRELMQELDKSQIVEGSTSELPMLSDSALSARINLSLENILKDQGITVKANAPEPTKHQDPPSELVLPGNGGDEKKTRCHSPKEAVTQAQASGGSGIRSPAAEISNGGESSAPTSGHREKTGQGADPNSMDVDDG</sequence>
<feature type="region of interest" description="Disordered" evidence="1">
    <location>
        <begin position="116"/>
        <end position="200"/>
    </location>
</feature>
<accession>A0A8H7F3I1</accession>
<comment type="caution">
    <text evidence="3">The sequence shown here is derived from an EMBL/GenBank/DDBJ whole genome shotgun (WGS) entry which is preliminary data.</text>
</comment>
<organism evidence="3 4">
    <name type="scientific">Agaricus bisporus var. burnettii</name>
    <dbReference type="NCBI Taxonomy" id="192524"/>
    <lineage>
        <taxon>Eukaryota</taxon>
        <taxon>Fungi</taxon>
        <taxon>Dikarya</taxon>
        <taxon>Basidiomycota</taxon>
        <taxon>Agaricomycotina</taxon>
        <taxon>Agaricomycetes</taxon>
        <taxon>Agaricomycetidae</taxon>
        <taxon>Agaricales</taxon>
        <taxon>Agaricineae</taxon>
        <taxon>Agaricaceae</taxon>
        <taxon>Agaricus</taxon>
    </lineage>
</organism>
<protein>
    <recommendedName>
        <fullName evidence="2">BOD1/SHG1 domain-containing protein</fullName>
    </recommendedName>
</protein>
<feature type="domain" description="BOD1/SHG1" evidence="2">
    <location>
        <begin position="8"/>
        <end position="108"/>
    </location>
</feature>
<gene>
    <name evidence="3" type="ORF">Agabi119p4_4534</name>
</gene>